<proteinExistence type="predicted"/>
<dbReference type="AlphaFoldDB" id="A0A4S8M560"/>
<dbReference type="OrthoDB" id="3203775at2759"/>
<gene>
    <name evidence="2" type="ORF">K435DRAFT_796940</name>
</gene>
<name>A0A4S8M560_DENBC</name>
<dbReference type="EMBL" id="ML179166">
    <property type="protein sequence ID" value="THU96918.1"/>
    <property type="molecule type" value="Genomic_DNA"/>
</dbReference>
<dbReference type="Proteomes" id="UP000297245">
    <property type="component" value="Unassembled WGS sequence"/>
</dbReference>
<sequence>MPRPTPIFQFSIGVSAAITQTFMLRRYWRLTKKKVVLYPVSLLIFSAFGAAASLSIFIAVFPNNSQRSLANVLVIRFNYFSRFDHTDYIKSCRVQVHKRTGMCTALIEAMIIILYMINSQSDIFLVFVFCLGHVYSLTLLYNLNIRRSLRQHEIMIDVESIHLSGSPEMNLVPDTVHRTNTASD</sequence>
<feature type="transmembrane region" description="Helical" evidence="1">
    <location>
        <begin position="36"/>
        <end position="61"/>
    </location>
</feature>
<feature type="transmembrane region" description="Helical" evidence="1">
    <location>
        <begin position="7"/>
        <end position="24"/>
    </location>
</feature>
<reference evidence="2 3" key="1">
    <citation type="journal article" date="2019" name="Nat. Ecol. Evol.">
        <title>Megaphylogeny resolves global patterns of mushroom evolution.</title>
        <authorList>
            <person name="Varga T."/>
            <person name="Krizsan K."/>
            <person name="Foldi C."/>
            <person name="Dima B."/>
            <person name="Sanchez-Garcia M."/>
            <person name="Sanchez-Ramirez S."/>
            <person name="Szollosi G.J."/>
            <person name="Szarkandi J.G."/>
            <person name="Papp V."/>
            <person name="Albert L."/>
            <person name="Andreopoulos W."/>
            <person name="Angelini C."/>
            <person name="Antonin V."/>
            <person name="Barry K.W."/>
            <person name="Bougher N.L."/>
            <person name="Buchanan P."/>
            <person name="Buyck B."/>
            <person name="Bense V."/>
            <person name="Catcheside P."/>
            <person name="Chovatia M."/>
            <person name="Cooper J."/>
            <person name="Damon W."/>
            <person name="Desjardin D."/>
            <person name="Finy P."/>
            <person name="Geml J."/>
            <person name="Haridas S."/>
            <person name="Hughes K."/>
            <person name="Justo A."/>
            <person name="Karasinski D."/>
            <person name="Kautmanova I."/>
            <person name="Kiss B."/>
            <person name="Kocsube S."/>
            <person name="Kotiranta H."/>
            <person name="LaButti K.M."/>
            <person name="Lechner B.E."/>
            <person name="Liimatainen K."/>
            <person name="Lipzen A."/>
            <person name="Lukacs Z."/>
            <person name="Mihaltcheva S."/>
            <person name="Morgado L.N."/>
            <person name="Niskanen T."/>
            <person name="Noordeloos M.E."/>
            <person name="Ohm R.A."/>
            <person name="Ortiz-Santana B."/>
            <person name="Ovrebo C."/>
            <person name="Racz N."/>
            <person name="Riley R."/>
            <person name="Savchenko A."/>
            <person name="Shiryaev A."/>
            <person name="Soop K."/>
            <person name="Spirin V."/>
            <person name="Szebenyi C."/>
            <person name="Tomsovsky M."/>
            <person name="Tulloss R.E."/>
            <person name="Uehling J."/>
            <person name="Grigoriev I.V."/>
            <person name="Vagvolgyi C."/>
            <person name="Papp T."/>
            <person name="Martin F.M."/>
            <person name="Miettinen O."/>
            <person name="Hibbett D.S."/>
            <person name="Nagy L.G."/>
        </authorList>
    </citation>
    <scope>NUCLEOTIDE SEQUENCE [LARGE SCALE GENOMIC DNA]</scope>
    <source>
        <strain evidence="2 3">CBS 962.96</strain>
    </source>
</reference>
<keyword evidence="1" id="KW-0812">Transmembrane</keyword>
<feature type="transmembrane region" description="Helical" evidence="1">
    <location>
        <begin position="100"/>
        <end position="117"/>
    </location>
</feature>
<organism evidence="2 3">
    <name type="scientific">Dendrothele bispora (strain CBS 962.96)</name>
    <dbReference type="NCBI Taxonomy" id="1314807"/>
    <lineage>
        <taxon>Eukaryota</taxon>
        <taxon>Fungi</taxon>
        <taxon>Dikarya</taxon>
        <taxon>Basidiomycota</taxon>
        <taxon>Agaricomycotina</taxon>
        <taxon>Agaricomycetes</taxon>
        <taxon>Agaricomycetidae</taxon>
        <taxon>Agaricales</taxon>
        <taxon>Agaricales incertae sedis</taxon>
        <taxon>Dendrothele</taxon>
    </lineage>
</organism>
<accession>A0A4S8M560</accession>
<evidence type="ECO:0000313" key="2">
    <source>
        <dbReference type="EMBL" id="THU96918.1"/>
    </source>
</evidence>
<protein>
    <submittedName>
        <fullName evidence="2">Uncharacterized protein</fullName>
    </submittedName>
</protein>
<evidence type="ECO:0000256" key="1">
    <source>
        <dbReference type="SAM" id="Phobius"/>
    </source>
</evidence>
<keyword evidence="3" id="KW-1185">Reference proteome</keyword>
<keyword evidence="1" id="KW-0472">Membrane</keyword>
<evidence type="ECO:0000313" key="3">
    <source>
        <dbReference type="Proteomes" id="UP000297245"/>
    </source>
</evidence>
<keyword evidence="1" id="KW-1133">Transmembrane helix</keyword>
<feature type="transmembrane region" description="Helical" evidence="1">
    <location>
        <begin position="123"/>
        <end position="143"/>
    </location>
</feature>